<evidence type="ECO:0000259" key="2">
    <source>
        <dbReference type="Pfam" id="PF18990"/>
    </source>
</evidence>
<feature type="chain" id="PRO_5047329660" description="DUF5723 domain-containing protein" evidence="1">
    <location>
        <begin position="24"/>
        <end position="491"/>
    </location>
</feature>
<feature type="signal peptide" evidence="1">
    <location>
        <begin position="1"/>
        <end position="23"/>
    </location>
</feature>
<reference evidence="3 4" key="1">
    <citation type="submission" date="2021-03" db="EMBL/GenBank/DDBJ databases">
        <authorList>
            <person name="Kim M.K."/>
        </authorList>
    </citation>
    <scope>NUCLEOTIDE SEQUENCE [LARGE SCALE GENOMIC DNA]</scope>
    <source>
        <strain evidence="3 4">BT507</strain>
    </source>
</reference>
<keyword evidence="1" id="KW-0732">Signal</keyword>
<protein>
    <recommendedName>
        <fullName evidence="2">DUF5723 domain-containing protein</fullName>
    </recommendedName>
</protein>
<name>A0ABS3TDS4_9BACT</name>
<accession>A0ABS3TDS4</accession>
<evidence type="ECO:0000256" key="1">
    <source>
        <dbReference type="SAM" id="SignalP"/>
    </source>
</evidence>
<sequence length="491" mass="54653">MLKHVLKGSCLWLCAAASQPVAAQMLFNSTHGNFSGLNEANWNPAAIADSRLSFEFRLLAVDGHATNSAYRYTGPWRLGNLNESFALSARDLTLQENSRPKLVSVGLNVRGPGVMLRLSPRHSIALSVGARAALQGNQVSQELVRSAVDQFETAGAYTNNTANFNINAFSEWNATYARVLLDQQTHVLKAGITVKRLMGIGSAYLQSKQFDYTTTPANRNTQLADTVVHLDRLDGSFGYSNPDAFRDLDAGTVRRWLTPGSSPGAGWGLDVGVVYEYRPNSEQYRYQDKKGAWQTDYGHNKYRYRLAVALTDIGSIRYRKQAVVYNDIRRTNLGINSQDINDITLDNYNEQLEKIFQIQSQNRGNAFRAALPTTLNVDLDYHLLWKLYANASLSQGLRGRYAVGMRRFSYAALTPRLEMRWLEVAVPLSLTNSYHDFAYGLVLRAGPLTIGSNNLPALFRSTQPYGANLFGELTLALANKRHKLRTPAANP</sequence>
<evidence type="ECO:0000313" key="4">
    <source>
        <dbReference type="Proteomes" id="UP000670527"/>
    </source>
</evidence>
<feature type="domain" description="DUF5723" evidence="2">
    <location>
        <begin position="44"/>
        <end position="451"/>
    </location>
</feature>
<dbReference type="Proteomes" id="UP000670527">
    <property type="component" value="Unassembled WGS sequence"/>
</dbReference>
<comment type="caution">
    <text evidence="3">The sequence shown here is derived from an EMBL/GenBank/DDBJ whole genome shotgun (WGS) entry which is preliminary data.</text>
</comment>
<organism evidence="3 4">
    <name type="scientific">Hymenobacter defluvii</name>
    <dbReference type="NCBI Taxonomy" id="2054411"/>
    <lineage>
        <taxon>Bacteria</taxon>
        <taxon>Pseudomonadati</taxon>
        <taxon>Bacteroidota</taxon>
        <taxon>Cytophagia</taxon>
        <taxon>Cytophagales</taxon>
        <taxon>Hymenobacteraceae</taxon>
        <taxon>Hymenobacter</taxon>
    </lineage>
</organism>
<dbReference type="Pfam" id="PF18990">
    <property type="entry name" value="DUF5723"/>
    <property type="match status" value="1"/>
</dbReference>
<gene>
    <name evidence="3" type="ORF">J4D97_09525</name>
</gene>
<dbReference type="InterPro" id="IPR043781">
    <property type="entry name" value="DUF5723"/>
</dbReference>
<evidence type="ECO:0000313" key="3">
    <source>
        <dbReference type="EMBL" id="MBO3270885.1"/>
    </source>
</evidence>
<dbReference type="RefSeq" id="WP_208307378.1">
    <property type="nucleotide sequence ID" value="NZ_JAGETX010000004.1"/>
</dbReference>
<keyword evidence="4" id="KW-1185">Reference proteome</keyword>
<proteinExistence type="predicted"/>
<dbReference type="EMBL" id="JAGETX010000004">
    <property type="protein sequence ID" value="MBO3270885.1"/>
    <property type="molecule type" value="Genomic_DNA"/>
</dbReference>